<sequence>MGFAFAFFPMTGVVAETHGKPLAGTEFQSWFGALDQVSLPDNSVLNEYVAQTPSKNIPEASLQIAFAPRFSCSPMVSVILSAEIVGAINNDFALQMTADGEDIAFPVLLDELSSTSLQYSYNGNKDEQQKLRSLIDSSSHFSINWVPATQDAQRPPNANRVNTAVFSLLGSRMSTMAVENRCKQHEPAPY</sequence>
<dbReference type="KEGG" id="gai:IMCC3135_31685"/>
<dbReference type="AlphaFoldDB" id="A0A2Z2P914"/>
<accession>A0A2Z2P914</accession>
<reference evidence="1 2" key="1">
    <citation type="submission" date="2016-12" db="EMBL/GenBank/DDBJ databases">
        <authorList>
            <person name="Song W.-J."/>
            <person name="Kurnit D.M."/>
        </authorList>
    </citation>
    <scope>NUCLEOTIDE SEQUENCE [LARGE SCALE GENOMIC DNA]</scope>
    <source>
        <strain evidence="1 2">IMCC3135</strain>
    </source>
</reference>
<keyword evidence="2" id="KW-1185">Reference proteome</keyword>
<evidence type="ECO:0000313" key="1">
    <source>
        <dbReference type="EMBL" id="ASJ76384.1"/>
    </source>
</evidence>
<evidence type="ECO:0000313" key="2">
    <source>
        <dbReference type="Proteomes" id="UP000250079"/>
    </source>
</evidence>
<dbReference type="EMBL" id="CP018632">
    <property type="protein sequence ID" value="ASJ76384.1"/>
    <property type="molecule type" value="Genomic_DNA"/>
</dbReference>
<organism evidence="1 2">
    <name type="scientific">Granulosicoccus antarcticus IMCC3135</name>
    <dbReference type="NCBI Taxonomy" id="1192854"/>
    <lineage>
        <taxon>Bacteria</taxon>
        <taxon>Pseudomonadati</taxon>
        <taxon>Pseudomonadota</taxon>
        <taxon>Gammaproteobacteria</taxon>
        <taxon>Chromatiales</taxon>
        <taxon>Granulosicoccaceae</taxon>
        <taxon>Granulosicoccus</taxon>
    </lineage>
</organism>
<gene>
    <name evidence="1" type="ORF">IMCC3135_31685</name>
</gene>
<dbReference type="RefSeq" id="WP_157736456.1">
    <property type="nucleotide sequence ID" value="NZ_CP018632.1"/>
</dbReference>
<proteinExistence type="predicted"/>
<name>A0A2Z2P914_9GAMM</name>
<protein>
    <submittedName>
        <fullName evidence="1">Uncharacterized protein</fullName>
    </submittedName>
</protein>
<dbReference type="Proteomes" id="UP000250079">
    <property type="component" value="Chromosome"/>
</dbReference>